<sequence>MTIIEKGLPPDYFKGGTNYLLFILLLGIVSIGISLGIVTGTFLRSLDIDGIKDFILPSTIFLFLGSSLIVSYFVLKGIDKKK</sequence>
<feature type="transmembrane region" description="Helical" evidence="1">
    <location>
        <begin position="54"/>
        <end position="75"/>
    </location>
</feature>
<accession>A0A1T5NPF4</accession>
<keyword evidence="3" id="KW-1185">Reference proteome</keyword>
<organism evidence="2 3">
    <name type="scientific">Chitinophaga ginsengisegetis</name>
    <dbReference type="NCBI Taxonomy" id="393003"/>
    <lineage>
        <taxon>Bacteria</taxon>
        <taxon>Pseudomonadati</taxon>
        <taxon>Bacteroidota</taxon>
        <taxon>Chitinophagia</taxon>
        <taxon>Chitinophagales</taxon>
        <taxon>Chitinophagaceae</taxon>
        <taxon>Chitinophaga</taxon>
    </lineage>
</organism>
<proteinExistence type="predicted"/>
<gene>
    <name evidence="2" type="ORF">SAMN05660461_2450</name>
</gene>
<reference evidence="2 3" key="1">
    <citation type="submission" date="2017-02" db="EMBL/GenBank/DDBJ databases">
        <authorList>
            <person name="Peterson S.W."/>
        </authorList>
    </citation>
    <scope>NUCLEOTIDE SEQUENCE [LARGE SCALE GENOMIC DNA]</scope>
    <source>
        <strain evidence="2 3">DSM 18108</strain>
    </source>
</reference>
<protein>
    <submittedName>
        <fullName evidence="2">Uncharacterized protein</fullName>
    </submittedName>
</protein>
<evidence type="ECO:0000313" key="3">
    <source>
        <dbReference type="Proteomes" id="UP000190166"/>
    </source>
</evidence>
<keyword evidence="1" id="KW-0812">Transmembrane</keyword>
<name>A0A1T5NPF4_9BACT</name>
<dbReference type="STRING" id="393003.SAMN05660461_2450"/>
<dbReference type="Proteomes" id="UP000190166">
    <property type="component" value="Unassembled WGS sequence"/>
</dbReference>
<dbReference type="AlphaFoldDB" id="A0A1T5NPF4"/>
<keyword evidence="1" id="KW-0472">Membrane</keyword>
<keyword evidence="1" id="KW-1133">Transmembrane helix</keyword>
<dbReference type="EMBL" id="FUZZ01000001">
    <property type="protein sequence ID" value="SKD02217.1"/>
    <property type="molecule type" value="Genomic_DNA"/>
</dbReference>
<evidence type="ECO:0000256" key="1">
    <source>
        <dbReference type="SAM" id="Phobius"/>
    </source>
</evidence>
<feature type="transmembrane region" description="Helical" evidence="1">
    <location>
        <begin position="20"/>
        <end position="42"/>
    </location>
</feature>
<evidence type="ECO:0000313" key="2">
    <source>
        <dbReference type="EMBL" id="SKD02217.1"/>
    </source>
</evidence>